<feature type="domain" description="IclR-ED" evidence="5">
    <location>
        <begin position="79"/>
        <end position="248"/>
    </location>
</feature>
<dbReference type="EMBL" id="BLAD01000061">
    <property type="protein sequence ID" value="GES02755.1"/>
    <property type="molecule type" value="Genomic_DNA"/>
</dbReference>
<keyword evidence="1" id="KW-0805">Transcription regulation</keyword>
<evidence type="ECO:0000256" key="3">
    <source>
        <dbReference type="ARBA" id="ARBA00023163"/>
    </source>
</evidence>
<dbReference type="Gene3D" id="3.30.450.40">
    <property type="match status" value="1"/>
</dbReference>
<dbReference type="PANTHER" id="PTHR30136">
    <property type="entry name" value="HELIX-TURN-HELIX TRANSCRIPTIONAL REGULATOR, ICLR FAMILY"/>
    <property type="match status" value="1"/>
</dbReference>
<accession>A0A5M3W154</accession>
<gene>
    <name evidence="6" type="ORF">Acor_48210</name>
</gene>
<keyword evidence="7" id="KW-1185">Reference proteome</keyword>
<evidence type="ECO:0000313" key="6">
    <source>
        <dbReference type="EMBL" id="GES02755.1"/>
    </source>
</evidence>
<evidence type="ECO:0000313" key="7">
    <source>
        <dbReference type="Proteomes" id="UP000334990"/>
    </source>
</evidence>
<name>A0A5M3W154_9ACTN</name>
<dbReference type="PANTHER" id="PTHR30136:SF35">
    <property type="entry name" value="HTH-TYPE TRANSCRIPTIONAL REGULATOR RV1719"/>
    <property type="match status" value="1"/>
</dbReference>
<organism evidence="6 7">
    <name type="scientific">Acrocarpospora corrugata</name>
    <dbReference type="NCBI Taxonomy" id="35763"/>
    <lineage>
        <taxon>Bacteria</taxon>
        <taxon>Bacillati</taxon>
        <taxon>Actinomycetota</taxon>
        <taxon>Actinomycetes</taxon>
        <taxon>Streptosporangiales</taxon>
        <taxon>Streptosporangiaceae</taxon>
        <taxon>Acrocarpospora</taxon>
    </lineage>
</organism>
<dbReference type="InterPro" id="IPR005471">
    <property type="entry name" value="Tscrpt_reg_IclR_N"/>
</dbReference>
<dbReference type="GO" id="GO:0045892">
    <property type="term" value="P:negative regulation of DNA-templated transcription"/>
    <property type="evidence" value="ECO:0007669"/>
    <property type="project" value="TreeGrafter"/>
</dbReference>
<dbReference type="InterPro" id="IPR036390">
    <property type="entry name" value="WH_DNA-bd_sf"/>
</dbReference>
<evidence type="ECO:0000259" key="5">
    <source>
        <dbReference type="PROSITE" id="PS51078"/>
    </source>
</evidence>
<dbReference type="InterPro" id="IPR029016">
    <property type="entry name" value="GAF-like_dom_sf"/>
</dbReference>
<keyword evidence="2" id="KW-0238">DNA-binding</keyword>
<evidence type="ECO:0000259" key="4">
    <source>
        <dbReference type="PROSITE" id="PS51077"/>
    </source>
</evidence>
<dbReference type="PROSITE" id="PS51078">
    <property type="entry name" value="ICLR_ED"/>
    <property type="match status" value="1"/>
</dbReference>
<evidence type="ECO:0000256" key="1">
    <source>
        <dbReference type="ARBA" id="ARBA00023015"/>
    </source>
</evidence>
<reference evidence="6 7" key="1">
    <citation type="submission" date="2019-10" db="EMBL/GenBank/DDBJ databases">
        <title>Whole genome shotgun sequence of Acrocarpospora corrugata NBRC 13972.</title>
        <authorList>
            <person name="Ichikawa N."/>
            <person name="Kimura A."/>
            <person name="Kitahashi Y."/>
            <person name="Komaki H."/>
            <person name="Oguchi A."/>
        </authorList>
    </citation>
    <scope>NUCLEOTIDE SEQUENCE [LARGE SCALE GENOMIC DNA]</scope>
    <source>
        <strain evidence="6 7">NBRC 13972</strain>
    </source>
</reference>
<dbReference type="SUPFAM" id="SSF46785">
    <property type="entry name" value="Winged helix' DNA-binding domain"/>
    <property type="match status" value="1"/>
</dbReference>
<dbReference type="GO" id="GO:0003700">
    <property type="term" value="F:DNA-binding transcription factor activity"/>
    <property type="evidence" value="ECO:0007669"/>
    <property type="project" value="TreeGrafter"/>
</dbReference>
<proteinExistence type="predicted"/>
<dbReference type="Pfam" id="PF01614">
    <property type="entry name" value="IclR_C"/>
    <property type="match status" value="1"/>
</dbReference>
<dbReference type="AlphaFoldDB" id="A0A5M3W154"/>
<dbReference type="Gene3D" id="1.10.10.10">
    <property type="entry name" value="Winged helix-like DNA-binding domain superfamily/Winged helix DNA-binding domain"/>
    <property type="match status" value="1"/>
</dbReference>
<dbReference type="SMART" id="SM00346">
    <property type="entry name" value="HTH_ICLR"/>
    <property type="match status" value="1"/>
</dbReference>
<dbReference type="RefSeq" id="WP_170317052.1">
    <property type="nucleotide sequence ID" value="NZ_BAAABN010000011.1"/>
</dbReference>
<dbReference type="Proteomes" id="UP000334990">
    <property type="component" value="Unassembled WGS sequence"/>
</dbReference>
<dbReference type="Pfam" id="PF09339">
    <property type="entry name" value="HTH_IclR"/>
    <property type="match status" value="1"/>
</dbReference>
<keyword evidence="3" id="KW-0804">Transcription</keyword>
<evidence type="ECO:0000256" key="2">
    <source>
        <dbReference type="ARBA" id="ARBA00023125"/>
    </source>
</evidence>
<dbReference type="InterPro" id="IPR050707">
    <property type="entry name" value="HTH_MetabolicPath_Reg"/>
</dbReference>
<dbReference type="GO" id="GO:0003677">
    <property type="term" value="F:DNA binding"/>
    <property type="evidence" value="ECO:0007669"/>
    <property type="project" value="UniProtKB-KW"/>
</dbReference>
<dbReference type="InterPro" id="IPR014757">
    <property type="entry name" value="Tscrpt_reg_IclR_C"/>
</dbReference>
<dbReference type="SUPFAM" id="SSF55781">
    <property type="entry name" value="GAF domain-like"/>
    <property type="match status" value="1"/>
</dbReference>
<dbReference type="InterPro" id="IPR036388">
    <property type="entry name" value="WH-like_DNA-bd_sf"/>
</dbReference>
<protein>
    <submittedName>
        <fullName evidence="6">IclR family transcriptional regulator</fullName>
    </submittedName>
</protein>
<dbReference type="PROSITE" id="PS51077">
    <property type="entry name" value="HTH_ICLR"/>
    <property type="match status" value="1"/>
</dbReference>
<feature type="domain" description="HTH iclR-type" evidence="4">
    <location>
        <begin position="17"/>
        <end position="78"/>
    </location>
</feature>
<sequence length="248" mass="26798">MPNTLEGDQKQLPRYPLASVGNALRLLLMFRTNEQVRLSDVSRELDVANSTAHRLLAMLAYHDLVQQIGTSRVYAAGPALIEVGLATVADLDIQARARPFLEELAARFDEAVHLVALERGEVHYLDAVESTQTVRAVTRVGSRLPAHATSAGLALLAELPAPELDVLYQPTIARKRLDTALTEIRTRGYAIGGGEVISVAAVIRDRSPRAVAAINVAAPAQRMPTPRRHQLAKALIDATTRLATGLPS</sequence>
<comment type="caution">
    <text evidence="6">The sequence shown here is derived from an EMBL/GenBank/DDBJ whole genome shotgun (WGS) entry which is preliminary data.</text>
</comment>